<feature type="transmembrane region" description="Helical" evidence="1">
    <location>
        <begin position="93"/>
        <end position="117"/>
    </location>
</feature>
<feature type="transmembrane region" description="Helical" evidence="1">
    <location>
        <begin position="137"/>
        <end position="161"/>
    </location>
</feature>
<name>A0ABQ4RZU4_9HYPH</name>
<feature type="transmembrane region" description="Helical" evidence="1">
    <location>
        <begin position="69"/>
        <end position="87"/>
    </location>
</feature>
<comment type="caution">
    <text evidence="2">The sequence shown here is derived from an EMBL/GenBank/DDBJ whole genome shotgun (WGS) entry which is preliminary data.</text>
</comment>
<dbReference type="RefSeq" id="WP_238245326.1">
    <property type="nucleotide sequence ID" value="NZ_BPQP01000056.1"/>
</dbReference>
<dbReference type="Proteomes" id="UP001055125">
    <property type="component" value="Unassembled WGS sequence"/>
</dbReference>
<keyword evidence="3" id="KW-1185">Reference proteome</keyword>
<gene>
    <name evidence="2" type="ORF">OCOJLMKI_3440</name>
</gene>
<organism evidence="2 3">
    <name type="scientific">Methylobacterium iners</name>
    <dbReference type="NCBI Taxonomy" id="418707"/>
    <lineage>
        <taxon>Bacteria</taxon>
        <taxon>Pseudomonadati</taxon>
        <taxon>Pseudomonadota</taxon>
        <taxon>Alphaproteobacteria</taxon>
        <taxon>Hyphomicrobiales</taxon>
        <taxon>Methylobacteriaceae</taxon>
        <taxon>Methylobacterium</taxon>
    </lineage>
</organism>
<keyword evidence="1" id="KW-0472">Membrane</keyword>
<sequence length="287" mass="29839">MSHPLPSLPEPVLPGLMRRRGVPALAAAERLWWFAALGFLCTFVIMSIVQQGDARLLNGESVWAKPLKFALSSAVHFGSIALAVHWLRPAWTASAWMTALAAASVAAAVFEVAYIALQGALGASSHFNVSTPLHAALWSLMAAAAVIVLAPMAVIGLLAALDDRARWPAPVRAGVAVGMLGGALLTLVTAFRMGANMSHFIGAPPSWDSLVPLTGWSWRGADLRPAHFLATHMAQAIPLLSLAASPLVPPRAAIVAVVAFATSWTGLTILVFGNALAGGSLATLLAS</sequence>
<accession>A0ABQ4RZU4</accession>
<evidence type="ECO:0000313" key="3">
    <source>
        <dbReference type="Proteomes" id="UP001055125"/>
    </source>
</evidence>
<dbReference type="EMBL" id="BPQP01000056">
    <property type="protein sequence ID" value="GJD96221.1"/>
    <property type="molecule type" value="Genomic_DNA"/>
</dbReference>
<feature type="transmembrane region" description="Helical" evidence="1">
    <location>
        <begin position="173"/>
        <end position="191"/>
    </location>
</feature>
<feature type="transmembrane region" description="Helical" evidence="1">
    <location>
        <begin position="254"/>
        <end position="277"/>
    </location>
</feature>
<protein>
    <submittedName>
        <fullName evidence="2">Uncharacterized protein</fullName>
    </submittedName>
</protein>
<evidence type="ECO:0000256" key="1">
    <source>
        <dbReference type="SAM" id="Phobius"/>
    </source>
</evidence>
<feature type="transmembrane region" description="Helical" evidence="1">
    <location>
        <begin position="228"/>
        <end position="248"/>
    </location>
</feature>
<keyword evidence="1" id="KW-1133">Transmembrane helix</keyword>
<reference evidence="2" key="2">
    <citation type="submission" date="2021-08" db="EMBL/GenBank/DDBJ databases">
        <authorList>
            <person name="Tani A."/>
            <person name="Ola A."/>
            <person name="Ogura Y."/>
            <person name="Katsura K."/>
            <person name="Hayashi T."/>
        </authorList>
    </citation>
    <scope>NUCLEOTIDE SEQUENCE</scope>
    <source>
        <strain evidence="2">DSM 19015</strain>
    </source>
</reference>
<proteinExistence type="predicted"/>
<feature type="transmembrane region" description="Helical" evidence="1">
    <location>
        <begin position="31"/>
        <end position="49"/>
    </location>
</feature>
<evidence type="ECO:0000313" key="2">
    <source>
        <dbReference type="EMBL" id="GJD96221.1"/>
    </source>
</evidence>
<keyword evidence="1" id="KW-0812">Transmembrane</keyword>
<reference evidence="2" key="1">
    <citation type="journal article" date="2021" name="Front. Microbiol.">
        <title>Comprehensive Comparative Genomics and Phenotyping of Methylobacterium Species.</title>
        <authorList>
            <person name="Alessa O."/>
            <person name="Ogura Y."/>
            <person name="Fujitani Y."/>
            <person name="Takami H."/>
            <person name="Hayashi T."/>
            <person name="Sahin N."/>
            <person name="Tani A."/>
        </authorList>
    </citation>
    <scope>NUCLEOTIDE SEQUENCE</scope>
    <source>
        <strain evidence="2">DSM 19015</strain>
    </source>
</reference>